<organism evidence="2">
    <name type="scientific">hydrothermal vent metagenome</name>
    <dbReference type="NCBI Taxonomy" id="652676"/>
    <lineage>
        <taxon>unclassified sequences</taxon>
        <taxon>metagenomes</taxon>
        <taxon>ecological metagenomes</taxon>
    </lineage>
</organism>
<dbReference type="GO" id="GO:0003677">
    <property type="term" value="F:DNA binding"/>
    <property type="evidence" value="ECO:0007669"/>
    <property type="project" value="InterPro"/>
</dbReference>
<gene>
    <name evidence="2" type="ORF">MNBD_NITROSPINAE03-768</name>
</gene>
<dbReference type="InterPro" id="IPR001387">
    <property type="entry name" value="Cro/C1-type_HTH"/>
</dbReference>
<name>A0A3B1C3H3_9ZZZZ</name>
<dbReference type="CDD" id="cd00093">
    <property type="entry name" value="HTH_XRE"/>
    <property type="match status" value="1"/>
</dbReference>
<evidence type="ECO:0000259" key="1">
    <source>
        <dbReference type="PROSITE" id="PS50943"/>
    </source>
</evidence>
<feature type="non-terminal residue" evidence="2">
    <location>
        <position position="1"/>
    </location>
</feature>
<evidence type="ECO:0000313" key="2">
    <source>
        <dbReference type="EMBL" id="VAX18398.1"/>
    </source>
</evidence>
<reference evidence="2" key="1">
    <citation type="submission" date="2018-06" db="EMBL/GenBank/DDBJ databases">
        <authorList>
            <person name="Zhirakovskaya E."/>
        </authorList>
    </citation>
    <scope>NUCLEOTIDE SEQUENCE</scope>
</reference>
<dbReference type="PROSITE" id="PS50943">
    <property type="entry name" value="HTH_CROC1"/>
    <property type="match status" value="1"/>
</dbReference>
<dbReference type="InterPro" id="IPR010982">
    <property type="entry name" value="Lambda_DNA-bd_dom_sf"/>
</dbReference>
<dbReference type="Pfam" id="PF01381">
    <property type="entry name" value="HTH_3"/>
    <property type="match status" value="1"/>
</dbReference>
<proteinExistence type="predicted"/>
<dbReference type="AlphaFoldDB" id="A0A3B1C3H3"/>
<accession>A0A3B1C3H3</accession>
<protein>
    <recommendedName>
        <fullName evidence="1">HTH cro/C1-type domain-containing protein</fullName>
    </recommendedName>
</protein>
<dbReference type="EMBL" id="UOGB01000110">
    <property type="protein sequence ID" value="VAX18398.1"/>
    <property type="molecule type" value="Genomic_DNA"/>
</dbReference>
<feature type="domain" description="HTH cro/C1-type" evidence="1">
    <location>
        <begin position="3"/>
        <end position="48"/>
    </location>
</feature>
<dbReference type="SUPFAM" id="SSF47413">
    <property type="entry name" value="lambda repressor-like DNA-binding domains"/>
    <property type="match status" value="1"/>
</dbReference>
<dbReference type="Gene3D" id="1.10.260.40">
    <property type="entry name" value="lambda repressor-like DNA-binding domains"/>
    <property type="match status" value="1"/>
</dbReference>
<sequence>GSLTQQEFARILEISQGSVAKYENGLAMPRASTLFQIAELGQISVEALLKRANLACSSSKSTRPRISDGNSANGSTGNLENLIVSLNEISDLDYELGKLVANLVKTFLKTAKNPDLRKKSRDVAKKAIRTLDFPS</sequence>